<evidence type="ECO:0000259" key="1">
    <source>
        <dbReference type="Pfam" id="PF01425"/>
    </source>
</evidence>
<feature type="domain" description="Amidase" evidence="1">
    <location>
        <begin position="7"/>
        <end position="234"/>
    </location>
</feature>
<dbReference type="GO" id="GO:0003824">
    <property type="term" value="F:catalytic activity"/>
    <property type="evidence" value="ECO:0007669"/>
    <property type="project" value="InterPro"/>
</dbReference>
<reference evidence="2" key="1">
    <citation type="submission" date="2018-05" db="EMBL/GenBank/DDBJ databases">
        <authorList>
            <person name="Lanie J.A."/>
            <person name="Ng W.-L."/>
            <person name="Kazmierczak K.M."/>
            <person name="Andrzejewski T.M."/>
            <person name="Davidsen T.M."/>
            <person name="Wayne K.J."/>
            <person name="Tettelin H."/>
            <person name="Glass J.I."/>
            <person name="Rusch D."/>
            <person name="Podicherti R."/>
            <person name="Tsui H.-C.T."/>
            <person name="Winkler M.E."/>
        </authorList>
    </citation>
    <scope>NUCLEOTIDE SEQUENCE</scope>
</reference>
<name>A0A383DTK5_9ZZZZ</name>
<dbReference type="Gene3D" id="3.90.1300.10">
    <property type="entry name" value="Amidase signature (AS) domain"/>
    <property type="match status" value="1"/>
</dbReference>
<dbReference type="SUPFAM" id="SSF75304">
    <property type="entry name" value="Amidase signature (AS) enzymes"/>
    <property type="match status" value="1"/>
</dbReference>
<organism evidence="2">
    <name type="scientific">marine metagenome</name>
    <dbReference type="NCBI Taxonomy" id="408172"/>
    <lineage>
        <taxon>unclassified sequences</taxon>
        <taxon>metagenomes</taxon>
        <taxon>ecological metagenomes</taxon>
    </lineage>
</organism>
<sequence>ASPYGTLSHTGPMTRTVQDAALMLTVIAEPDARDWHGLPYSGVNYTRILEANVRGLKIGFSDTLGLDVKVDPEVANAVSNAAKQFAELGAVTEAININWPASPRDVFLVHFAAGAATLMSMLPNEQRDKIEPTLQAMATEGNKLDVLSVKKAELDRIANGVYMNQLLTQYDLLLCPTLPLTAFDVGKPCPDEYREDPYGWIPFTPPFNLTGQPAASIPCGFSSAGLPIGLQIVG</sequence>
<proteinExistence type="predicted"/>
<dbReference type="PANTHER" id="PTHR11895:SF7">
    <property type="entry name" value="GLUTAMYL-TRNA(GLN) AMIDOTRANSFERASE SUBUNIT A, MITOCHONDRIAL"/>
    <property type="match status" value="1"/>
</dbReference>
<gene>
    <name evidence="2" type="ORF">METZ01_LOCUS500710</name>
</gene>
<dbReference type="InterPro" id="IPR000120">
    <property type="entry name" value="Amidase"/>
</dbReference>
<accession>A0A383DTK5</accession>
<dbReference type="EMBL" id="UINC01220094">
    <property type="protein sequence ID" value="SVE47856.1"/>
    <property type="molecule type" value="Genomic_DNA"/>
</dbReference>
<feature type="non-terminal residue" evidence="2">
    <location>
        <position position="234"/>
    </location>
</feature>
<dbReference type="Pfam" id="PF01425">
    <property type="entry name" value="Amidase"/>
    <property type="match status" value="1"/>
</dbReference>
<protein>
    <recommendedName>
        <fullName evidence="1">Amidase domain-containing protein</fullName>
    </recommendedName>
</protein>
<dbReference type="InterPro" id="IPR023631">
    <property type="entry name" value="Amidase_dom"/>
</dbReference>
<dbReference type="AlphaFoldDB" id="A0A383DTK5"/>
<dbReference type="InterPro" id="IPR036928">
    <property type="entry name" value="AS_sf"/>
</dbReference>
<dbReference type="PANTHER" id="PTHR11895">
    <property type="entry name" value="TRANSAMIDASE"/>
    <property type="match status" value="1"/>
</dbReference>
<feature type="non-terminal residue" evidence="2">
    <location>
        <position position="1"/>
    </location>
</feature>
<evidence type="ECO:0000313" key="2">
    <source>
        <dbReference type="EMBL" id="SVE47856.1"/>
    </source>
</evidence>